<evidence type="ECO:0000256" key="9">
    <source>
        <dbReference type="RuleBase" id="RU000461"/>
    </source>
</evidence>
<keyword evidence="6 8" id="KW-0408">Iron</keyword>
<comment type="similarity">
    <text evidence="2 9">Belongs to the cytochrome P450 family.</text>
</comment>
<evidence type="ECO:0000256" key="2">
    <source>
        <dbReference type="ARBA" id="ARBA00010617"/>
    </source>
</evidence>
<evidence type="ECO:0000256" key="4">
    <source>
        <dbReference type="ARBA" id="ARBA00022723"/>
    </source>
</evidence>
<evidence type="ECO:0000256" key="1">
    <source>
        <dbReference type="ARBA" id="ARBA00001971"/>
    </source>
</evidence>
<organism evidence="10">
    <name type="scientific">Gibberella zeae</name>
    <name type="common">Wheat head blight fungus</name>
    <name type="synonym">Fusarium graminearum</name>
    <dbReference type="NCBI Taxonomy" id="5518"/>
    <lineage>
        <taxon>Eukaryota</taxon>
        <taxon>Fungi</taxon>
        <taxon>Dikarya</taxon>
        <taxon>Ascomycota</taxon>
        <taxon>Pezizomycotina</taxon>
        <taxon>Sordariomycetes</taxon>
        <taxon>Hypocreomycetidae</taxon>
        <taxon>Hypocreales</taxon>
        <taxon>Nectriaceae</taxon>
        <taxon>Fusarium</taxon>
    </lineage>
</organism>
<evidence type="ECO:0000256" key="7">
    <source>
        <dbReference type="ARBA" id="ARBA00023033"/>
    </source>
</evidence>
<dbReference type="SUPFAM" id="SSF48264">
    <property type="entry name" value="Cytochrome P450"/>
    <property type="match status" value="1"/>
</dbReference>
<proteinExistence type="inferred from homology"/>
<name>A0A4E9EEF0_GIBZA</name>
<evidence type="ECO:0000256" key="6">
    <source>
        <dbReference type="ARBA" id="ARBA00023004"/>
    </source>
</evidence>
<dbReference type="EMBL" id="CAAKMV010000152">
    <property type="protein sequence ID" value="VIO61179.1"/>
    <property type="molecule type" value="Genomic_DNA"/>
</dbReference>
<dbReference type="AlphaFoldDB" id="A0A4E9EEF0"/>
<dbReference type="CDD" id="cd11065">
    <property type="entry name" value="CYP64-like"/>
    <property type="match status" value="1"/>
</dbReference>
<evidence type="ECO:0000256" key="5">
    <source>
        <dbReference type="ARBA" id="ARBA00023002"/>
    </source>
</evidence>
<dbReference type="PROSITE" id="PS00086">
    <property type="entry name" value="CYTOCHROME_P450"/>
    <property type="match status" value="1"/>
</dbReference>
<evidence type="ECO:0000256" key="3">
    <source>
        <dbReference type="ARBA" id="ARBA00022617"/>
    </source>
</evidence>
<dbReference type="InterPro" id="IPR002401">
    <property type="entry name" value="Cyt_P450_E_grp-I"/>
</dbReference>
<accession>A0A4E9EEF0</accession>
<dbReference type="Pfam" id="PF00067">
    <property type="entry name" value="p450"/>
    <property type="match status" value="2"/>
</dbReference>
<feature type="binding site" description="axial binding residue" evidence="8">
    <location>
        <position position="406"/>
    </location>
    <ligand>
        <name>heme</name>
        <dbReference type="ChEBI" id="CHEBI:30413"/>
    </ligand>
    <ligandPart>
        <name>Fe</name>
        <dbReference type="ChEBI" id="CHEBI:18248"/>
    </ligandPart>
</feature>
<dbReference type="Gene3D" id="1.10.630.10">
    <property type="entry name" value="Cytochrome P450"/>
    <property type="match status" value="1"/>
</dbReference>
<evidence type="ECO:0000256" key="8">
    <source>
        <dbReference type="PIRSR" id="PIRSR602401-1"/>
    </source>
</evidence>
<keyword evidence="5 9" id="KW-0560">Oxidoreductase</keyword>
<dbReference type="GO" id="GO:0016705">
    <property type="term" value="F:oxidoreductase activity, acting on paired donors, with incorporation or reduction of molecular oxygen"/>
    <property type="evidence" value="ECO:0007669"/>
    <property type="project" value="InterPro"/>
</dbReference>
<dbReference type="InterPro" id="IPR017972">
    <property type="entry name" value="Cyt_P450_CS"/>
</dbReference>
<keyword evidence="3 8" id="KW-0349">Heme</keyword>
<comment type="cofactor">
    <cofactor evidence="1 8">
        <name>heme</name>
        <dbReference type="ChEBI" id="CHEBI:30413"/>
    </cofactor>
</comment>
<dbReference type="InterPro" id="IPR001128">
    <property type="entry name" value="Cyt_P450"/>
</dbReference>
<dbReference type="InterPro" id="IPR050364">
    <property type="entry name" value="Cytochrome_P450_fung"/>
</dbReference>
<gene>
    <name evidence="10" type="ORF">FUG_LOCUS431311</name>
</gene>
<dbReference type="PRINTS" id="PR00385">
    <property type="entry name" value="P450"/>
</dbReference>
<keyword evidence="7 9" id="KW-0503">Monooxygenase</keyword>
<sequence length="497" mass="56479">MLLIIVVLVGTLIYFLSFHDKKRHGLPPGPKPLPIIGNIKDMPPKGVAAFRHWLKHKDTYGPVSSVSVLGQPLILIHDREAAHYLFDKSSGKSSGRPSANFGGRLCGFDQILSLQQYGDTFKRHRKLVHRQMGTRAGAAKFRQIQDVESHRFLLRSLDNPVHLVEFMVEGISIVVVPMKFVVDFLPWLEYLPECLPGMSFKARARRWRTILNNTIEAPYQFVRQQMAKGIQFESYVSSLLTQEKLKGGNDTLDETYEADIKRTAAIMYAGGADTTVSTIQSFVLAMMVYPEVLKKAQAEIDNVIGPDRLPGFEDRENLPYINSMVKESLRWMPAVPMGAAHKADDDIYYGDLCIPKGSFLLPNVWWFLHNPETYEDPERYDPDRYLEPRNEPDPDSNCWGYGRRICPGRLLADESIFIVIARVVAAFDIEKDVDEQGNTIEPKVEFTTEGALSRPVDYPYRIKPRNAKCVDLIRAVEKEHPWDKGDASLLQQDMVVL</sequence>
<dbReference type="PANTHER" id="PTHR46300">
    <property type="entry name" value="P450, PUTATIVE (EUROFUNG)-RELATED-RELATED"/>
    <property type="match status" value="1"/>
</dbReference>
<dbReference type="InterPro" id="IPR036396">
    <property type="entry name" value="Cyt_P450_sf"/>
</dbReference>
<dbReference type="GO" id="GO:0004497">
    <property type="term" value="F:monooxygenase activity"/>
    <property type="evidence" value="ECO:0007669"/>
    <property type="project" value="UniProtKB-KW"/>
</dbReference>
<protein>
    <submittedName>
        <fullName evidence="10">Uncharacterized protein</fullName>
    </submittedName>
</protein>
<keyword evidence="4 8" id="KW-0479">Metal-binding</keyword>
<dbReference type="GO" id="GO:0005506">
    <property type="term" value="F:iron ion binding"/>
    <property type="evidence" value="ECO:0007669"/>
    <property type="project" value="InterPro"/>
</dbReference>
<reference evidence="10" key="1">
    <citation type="submission" date="2019-04" db="EMBL/GenBank/DDBJ databases">
        <authorList>
            <person name="Melise S."/>
            <person name="Noan J."/>
            <person name="Okalmin O."/>
        </authorList>
    </citation>
    <scope>NUCLEOTIDE SEQUENCE</scope>
    <source>
        <strain evidence="10">FN9</strain>
    </source>
</reference>
<dbReference type="GO" id="GO:0020037">
    <property type="term" value="F:heme binding"/>
    <property type="evidence" value="ECO:0007669"/>
    <property type="project" value="InterPro"/>
</dbReference>
<dbReference type="PRINTS" id="PR00463">
    <property type="entry name" value="EP450I"/>
</dbReference>
<dbReference type="PANTHER" id="PTHR46300:SF7">
    <property type="entry name" value="P450, PUTATIVE (EUROFUNG)-RELATED"/>
    <property type="match status" value="1"/>
</dbReference>
<evidence type="ECO:0000313" key="10">
    <source>
        <dbReference type="EMBL" id="VIO61179.1"/>
    </source>
</evidence>